<dbReference type="InterPro" id="IPR011234">
    <property type="entry name" value="Fumarylacetoacetase-like_C"/>
</dbReference>
<proteinExistence type="predicted"/>
<dbReference type="AlphaFoldDB" id="A0A1J5RQH6"/>
<evidence type="ECO:0000256" key="1">
    <source>
        <dbReference type="ARBA" id="ARBA00022723"/>
    </source>
</evidence>
<dbReference type="Gene3D" id="3.90.850.10">
    <property type="entry name" value="Fumarylacetoacetase-like, C-terminal domain"/>
    <property type="match status" value="1"/>
</dbReference>
<name>A0A1J5RQH6_9ZZZZ</name>
<dbReference type="GO" id="GO:0018773">
    <property type="term" value="F:acetylpyruvate hydrolase activity"/>
    <property type="evidence" value="ECO:0007669"/>
    <property type="project" value="TreeGrafter"/>
</dbReference>
<dbReference type="SUPFAM" id="SSF56529">
    <property type="entry name" value="FAH"/>
    <property type="match status" value="1"/>
</dbReference>
<accession>A0A1J5RQH6</accession>
<comment type="caution">
    <text evidence="4">The sequence shown here is derived from an EMBL/GenBank/DDBJ whole genome shotgun (WGS) entry which is preliminary data.</text>
</comment>
<dbReference type="EMBL" id="MLJW01000188">
    <property type="protein sequence ID" value="OIQ94332.1"/>
    <property type="molecule type" value="Genomic_DNA"/>
</dbReference>
<keyword evidence="1" id="KW-0479">Metal-binding</keyword>
<evidence type="ECO:0000259" key="3">
    <source>
        <dbReference type="Pfam" id="PF10370"/>
    </source>
</evidence>
<sequence length="260" mass="28053">MAQWIAFTHHGKSGFGQVEGGLVVVYEGDMFAGPRRTGAEFALVDISVELPCRPGKLIALWNNYHAQAAKQNLAIPAEPLYLIKAPNSYGAHECVVQPPAGYDGRVVYEGELGIVIGRKSKGLNEEEARQAIFGYTCINDITALDLINRDAAFAQWTRAKSFDGFGVIGPVIATGLDWRTLNVRTTVNGRERQNYPCNDMIFSPEKIVQALSRDMTLEPGDVIACGTSLGVMPMKPGTVVEVGIDGIGTLRNQFGAAAPV</sequence>
<reference evidence="4" key="1">
    <citation type="submission" date="2016-10" db="EMBL/GenBank/DDBJ databases">
        <title>Sequence of Gallionella enrichment culture.</title>
        <authorList>
            <person name="Poehlein A."/>
            <person name="Muehling M."/>
            <person name="Daniel R."/>
        </authorList>
    </citation>
    <scope>NUCLEOTIDE SEQUENCE</scope>
</reference>
<dbReference type="InterPro" id="IPR018833">
    <property type="entry name" value="Rv2993c-like_N"/>
</dbReference>
<dbReference type="GO" id="GO:0050385">
    <property type="term" value="F:ureidoglycolate lyase activity"/>
    <property type="evidence" value="ECO:0007669"/>
    <property type="project" value="UniProtKB-EC"/>
</dbReference>
<organism evidence="4">
    <name type="scientific">mine drainage metagenome</name>
    <dbReference type="NCBI Taxonomy" id="410659"/>
    <lineage>
        <taxon>unclassified sequences</taxon>
        <taxon>metagenomes</taxon>
        <taxon>ecological metagenomes</taxon>
    </lineage>
</organism>
<evidence type="ECO:0000313" key="4">
    <source>
        <dbReference type="EMBL" id="OIQ94332.1"/>
    </source>
</evidence>
<dbReference type="EC" id="4.3.2.3" evidence="4"/>
<dbReference type="InterPro" id="IPR036663">
    <property type="entry name" value="Fumarylacetoacetase_C_sf"/>
</dbReference>
<dbReference type="GO" id="GO:0046872">
    <property type="term" value="F:metal ion binding"/>
    <property type="evidence" value="ECO:0007669"/>
    <property type="project" value="UniProtKB-KW"/>
</dbReference>
<gene>
    <name evidence="4" type="ORF">GALL_236700</name>
</gene>
<dbReference type="Pfam" id="PF01557">
    <property type="entry name" value="FAA_hydrolase"/>
    <property type="match status" value="1"/>
</dbReference>
<dbReference type="Pfam" id="PF10370">
    <property type="entry name" value="Rv2993c-like_N"/>
    <property type="match status" value="1"/>
</dbReference>
<feature type="domain" description="Rv2993c-like N-terminal" evidence="3">
    <location>
        <begin position="4"/>
        <end position="46"/>
    </location>
</feature>
<keyword evidence="4" id="KW-0456">Lyase</keyword>
<evidence type="ECO:0000259" key="2">
    <source>
        <dbReference type="Pfam" id="PF01557"/>
    </source>
</evidence>
<feature type="domain" description="Fumarylacetoacetase-like C-terminal" evidence="2">
    <location>
        <begin position="57"/>
        <end position="254"/>
    </location>
</feature>
<dbReference type="PANTHER" id="PTHR11820">
    <property type="entry name" value="ACYLPYRUVASE"/>
    <property type="match status" value="1"/>
</dbReference>
<dbReference type="PANTHER" id="PTHR11820:SF7">
    <property type="entry name" value="ACYLPYRUVASE FAHD1, MITOCHONDRIAL"/>
    <property type="match status" value="1"/>
</dbReference>
<protein>
    <submittedName>
        <fullName evidence="4">Ureidoglycolate lyase</fullName>
        <ecNumber evidence="4">4.3.2.3</ecNumber>
    </submittedName>
</protein>